<gene>
    <name evidence="5" type="ORF">MEDL_68795</name>
</gene>
<sequence length="150" mass="17052">MNTWSFPDARCYNLSCCGVPAGQFSEETISDWRESFSLFDKNRDGVICCRELGGVMRSIGNGTVDFDEFVAMMSRYYSTMDPEKEMRDAFRVFDKDGNGYISKSELKSVMNSLGEKLNDQEIEEMIRAADADKDGAINYSEFVKMVCQTK</sequence>
<dbReference type="PANTHER" id="PTHR23048:SF0">
    <property type="entry name" value="CALMODULIN LIKE 3"/>
    <property type="match status" value="1"/>
</dbReference>
<keyword evidence="2" id="KW-0106">Calcium</keyword>
<keyword evidence="1" id="KW-0677">Repeat</keyword>
<dbReference type="GO" id="GO:0005509">
    <property type="term" value="F:calcium ion binding"/>
    <property type="evidence" value="ECO:0007669"/>
    <property type="project" value="InterPro"/>
</dbReference>
<dbReference type="InterPro" id="IPR002048">
    <property type="entry name" value="EF_hand_dom"/>
</dbReference>
<dbReference type="SMART" id="SM00054">
    <property type="entry name" value="EFh"/>
    <property type="match status" value="3"/>
</dbReference>
<evidence type="ECO:0000256" key="3">
    <source>
        <dbReference type="ARBA" id="ARBA00023179"/>
    </source>
</evidence>
<accession>A0A8S3VSA6</accession>
<protein>
    <submittedName>
        <fullName evidence="5">CALM</fullName>
    </submittedName>
</protein>
<dbReference type="GO" id="GO:0016460">
    <property type="term" value="C:myosin II complex"/>
    <property type="evidence" value="ECO:0007669"/>
    <property type="project" value="TreeGrafter"/>
</dbReference>
<dbReference type="InterPro" id="IPR018247">
    <property type="entry name" value="EF_Hand_1_Ca_BS"/>
</dbReference>
<dbReference type="EMBL" id="CAJPWZ010003330">
    <property type="protein sequence ID" value="CAG2257471.1"/>
    <property type="molecule type" value="Genomic_DNA"/>
</dbReference>
<reference evidence="5" key="1">
    <citation type="submission" date="2021-03" db="EMBL/GenBank/DDBJ databases">
        <authorList>
            <person name="Bekaert M."/>
        </authorList>
    </citation>
    <scope>NUCLEOTIDE SEQUENCE</scope>
</reference>
<dbReference type="Proteomes" id="UP000683360">
    <property type="component" value="Unassembled WGS sequence"/>
</dbReference>
<dbReference type="FunFam" id="1.10.238.10:FF:000001">
    <property type="entry name" value="Calmodulin 1"/>
    <property type="match status" value="1"/>
</dbReference>
<evidence type="ECO:0000313" key="6">
    <source>
        <dbReference type="Proteomes" id="UP000683360"/>
    </source>
</evidence>
<dbReference type="PANTHER" id="PTHR23048">
    <property type="entry name" value="MYOSIN LIGHT CHAIN 1, 3"/>
    <property type="match status" value="1"/>
</dbReference>
<comment type="caution">
    <text evidence="5">The sequence shown here is derived from an EMBL/GenBank/DDBJ whole genome shotgun (WGS) entry which is preliminary data.</text>
</comment>
<dbReference type="InterPro" id="IPR050230">
    <property type="entry name" value="CALM/Myosin/TropC-like"/>
</dbReference>
<dbReference type="OrthoDB" id="26525at2759"/>
<evidence type="ECO:0000256" key="2">
    <source>
        <dbReference type="ARBA" id="ARBA00022837"/>
    </source>
</evidence>
<evidence type="ECO:0000259" key="4">
    <source>
        <dbReference type="PROSITE" id="PS50222"/>
    </source>
</evidence>
<keyword evidence="3" id="KW-0514">Muscle protein</keyword>
<feature type="domain" description="EF-hand" evidence="4">
    <location>
        <begin position="117"/>
        <end position="150"/>
    </location>
</feature>
<dbReference type="Gene3D" id="1.10.238.10">
    <property type="entry name" value="EF-hand"/>
    <property type="match status" value="2"/>
</dbReference>
<organism evidence="5 6">
    <name type="scientific">Mytilus edulis</name>
    <name type="common">Blue mussel</name>
    <dbReference type="NCBI Taxonomy" id="6550"/>
    <lineage>
        <taxon>Eukaryota</taxon>
        <taxon>Metazoa</taxon>
        <taxon>Spiralia</taxon>
        <taxon>Lophotrochozoa</taxon>
        <taxon>Mollusca</taxon>
        <taxon>Bivalvia</taxon>
        <taxon>Autobranchia</taxon>
        <taxon>Pteriomorphia</taxon>
        <taxon>Mytilida</taxon>
        <taxon>Mytiloidea</taxon>
        <taxon>Mytilidae</taxon>
        <taxon>Mytilinae</taxon>
        <taxon>Mytilus</taxon>
    </lineage>
</organism>
<dbReference type="PROSITE" id="PS50222">
    <property type="entry name" value="EF_HAND_2"/>
    <property type="match status" value="3"/>
</dbReference>
<dbReference type="Pfam" id="PF13405">
    <property type="entry name" value="EF-hand_6"/>
    <property type="match status" value="1"/>
</dbReference>
<feature type="domain" description="EF-hand" evidence="4">
    <location>
        <begin position="81"/>
        <end position="116"/>
    </location>
</feature>
<dbReference type="CDD" id="cd00051">
    <property type="entry name" value="EFh"/>
    <property type="match status" value="1"/>
</dbReference>
<proteinExistence type="predicted"/>
<dbReference type="SUPFAM" id="SSF47473">
    <property type="entry name" value="EF-hand"/>
    <property type="match status" value="1"/>
</dbReference>
<keyword evidence="6" id="KW-1185">Reference proteome</keyword>
<name>A0A8S3VSA6_MYTED</name>
<dbReference type="InterPro" id="IPR011992">
    <property type="entry name" value="EF-hand-dom_pair"/>
</dbReference>
<evidence type="ECO:0000313" key="5">
    <source>
        <dbReference type="EMBL" id="CAG2257471.1"/>
    </source>
</evidence>
<dbReference type="Pfam" id="PF13499">
    <property type="entry name" value="EF-hand_7"/>
    <property type="match status" value="1"/>
</dbReference>
<dbReference type="PROSITE" id="PS00018">
    <property type="entry name" value="EF_HAND_1"/>
    <property type="match status" value="3"/>
</dbReference>
<dbReference type="AlphaFoldDB" id="A0A8S3VSA6"/>
<evidence type="ECO:0000256" key="1">
    <source>
        <dbReference type="ARBA" id="ARBA00022737"/>
    </source>
</evidence>
<feature type="domain" description="EF-hand" evidence="4">
    <location>
        <begin position="27"/>
        <end position="62"/>
    </location>
</feature>